<dbReference type="PANTHER" id="PTHR32502:SF2">
    <property type="entry name" value="D-TAGATOSE-1,6-BISPHOSPHATE ALDOLASE SUBUNIT KBAZ"/>
    <property type="match status" value="1"/>
</dbReference>
<dbReference type="Pfam" id="PF08013">
    <property type="entry name" value="GatZ_KbaZ-like"/>
    <property type="match status" value="1"/>
</dbReference>
<dbReference type="GO" id="GO:0005975">
    <property type="term" value="P:carbohydrate metabolic process"/>
    <property type="evidence" value="ECO:0007669"/>
    <property type="project" value="InterPro"/>
</dbReference>
<evidence type="ECO:0000313" key="2">
    <source>
        <dbReference type="EMBL" id="MBC5688445.1"/>
    </source>
</evidence>
<protein>
    <submittedName>
        <fullName evidence="2">Class II D-tagatose-bisphosphate aldolase, non-catalytic subunit</fullName>
    </submittedName>
</protein>
<dbReference type="Gene3D" id="1.10.400.20">
    <property type="entry name" value="putative tagatose 6-phosphate kinase domain like"/>
    <property type="match status" value="1"/>
</dbReference>
<proteinExistence type="predicted"/>
<gene>
    <name evidence="2" type="ORF">H8S37_05815</name>
</gene>
<keyword evidence="3" id="KW-1185">Reference proteome</keyword>
<dbReference type="InterPro" id="IPR050303">
    <property type="entry name" value="GatZ_KbaZ_carbometab"/>
</dbReference>
<dbReference type="SUPFAM" id="SSF51569">
    <property type="entry name" value="Aldolase"/>
    <property type="match status" value="1"/>
</dbReference>
<sequence length="441" mass="49426">MLLNPLKKIVELQKEGKSVGIYSVCSANKYVIEAALKRGKSDGSCVLIESTANQCDQNGGYTGMKPADFKEFVLEIAEKNGFDKQKIFLGGDHLGPLTFAGKDEAEAMADAEELIRHYVAAGFTKIHIDTSMKVRSDAEDERLSDEVIARRGARLAQVAEKTYQELLKKEPDAIPPVYIIGSEVPIPGGAVGSEDTGVQVTKVDDFKSTVQTFEKAFADAGLGQDVWERVIGVVVQPGVEEKDSGCTEYDREKAKELMASIKDFPNLVFEGHSTDYQTKIKLRELVEDGVGILKVGPALTFAMREAMFALEHIEQELLYGTDITPSHFAETLDEEMCKDDKYWKKHYQGSALEIRMKRKYSFSDRCRYYMPTPAVEKACDRLLENLEKLGVPLHLLSQFMPIQYTKVREGLLENEPVALAEDRIINTIDEYLYATHQRELL</sequence>
<dbReference type="GO" id="GO:0009401">
    <property type="term" value="P:phosphoenolpyruvate-dependent sugar phosphotransferase system"/>
    <property type="evidence" value="ECO:0007669"/>
    <property type="project" value="TreeGrafter"/>
</dbReference>
<dbReference type="PANTHER" id="PTHR32502">
    <property type="entry name" value="N-ACETYLGALACTOSAMINE PERMEASE II COMPONENT-RELATED"/>
    <property type="match status" value="1"/>
</dbReference>
<dbReference type="AlphaFoldDB" id="A0A923LHN0"/>
<evidence type="ECO:0000313" key="3">
    <source>
        <dbReference type="Proteomes" id="UP000652477"/>
    </source>
</evidence>
<evidence type="ECO:0000256" key="1">
    <source>
        <dbReference type="ARBA" id="ARBA00005007"/>
    </source>
</evidence>
<dbReference type="InterPro" id="IPR013785">
    <property type="entry name" value="Aldolase_TIM"/>
</dbReference>
<dbReference type="PIRSF" id="PIRSF009264">
    <property type="entry name" value="TagBP_ald_AgaZ"/>
    <property type="match status" value="1"/>
</dbReference>
<name>A0A923LHN0_9FIRM</name>
<dbReference type="GO" id="GO:0005886">
    <property type="term" value="C:plasma membrane"/>
    <property type="evidence" value="ECO:0007669"/>
    <property type="project" value="TreeGrafter"/>
</dbReference>
<dbReference type="RefSeq" id="WP_186875059.1">
    <property type="nucleotide sequence ID" value="NZ_JACOPF010000001.1"/>
</dbReference>
<comment type="caution">
    <text evidence="2">The sequence shown here is derived from an EMBL/GenBank/DDBJ whole genome shotgun (WGS) entry which is preliminary data.</text>
</comment>
<dbReference type="InterPro" id="IPR012062">
    <property type="entry name" value="GatZ/KbaZ-like"/>
</dbReference>
<dbReference type="Proteomes" id="UP000652477">
    <property type="component" value="Unassembled WGS sequence"/>
</dbReference>
<comment type="pathway">
    <text evidence="1">Carbohydrate metabolism.</text>
</comment>
<reference evidence="2" key="1">
    <citation type="submission" date="2020-08" db="EMBL/GenBank/DDBJ databases">
        <title>Genome public.</title>
        <authorList>
            <person name="Liu C."/>
            <person name="Sun Q."/>
        </authorList>
    </citation>
    <scope>NUCLEOTIDE SEQUENCE</scope>
    <source>
        <strain evidence="2">NSJ-55</strain>
    </source>
</reference>
<organism evidence="2 3">
    <name type="scientific">Mediterraneibacter hominis</name>
    <dbReference type="NCBI Taxonomy" id="2763054"/>
    <lineage>
        <taxon>Bacteria</taxon>
        <taxon>Bacillati</taxon>
        <taxon>Bacillota</taxon>
        <taxon>Clostridia</taxon>
        <taxon>Lachnospirales</taxon>
        <taxon>Lachnospiraceae</taxon>
        <taxon>Mediterraneibacter</taxon>
    </lineage>
</organism>
<dbReference type="EMBL" id="JACOPF010000001">
    <property type="protein sequence ID" value="MBC5688445.1"/>
    <property type="molecule type" value="Genomic_DNA"/>
</dbReference>
<accession>A0A923LHN0</accession>
<dbReference type="Gene3D" id="3.20.20.70">
    <property type="entry name" value="Aldolase class I"/>
    <property type="match status" value="1"/>
</dbReference>